<dbReference type="Gene3D" id="2.40.10.220">
    <property type="entry name" value="predicted glycosyltransferase like domains"/>
    <property type="match status" value="1"/>
</dbReference>
<sequence>MTVLPNMKDSEKISSIKLGLACMRSTKRRTVVWPATLYVVDFEFRAMLYDISLGGMRLKLPLPLARGAEARVKIKNKVVLNTRVVWCAGEFIGLKFCDPVEVVSKALGELSAGLDDIK</sequence>
<feature type="domain" description="PilZ" evidence="1">
    <location>
        <begin position="24"/>
        <end position="106"/>
    </location>
</feature>
<proteinExistence type="predicted"/>
<protein>
    <recommendedName>
        <fullName evidence="1">PilZ domain-containing protein</fullName>
    </recommendedName>
</protein>
<name>A0A3B1AVE1_9ZZZZ</name>
<reference evidence="2" key="1">
    <citation type="submission" date="2018-06" db="EMBL/GenBank/DDBJ databases">
        <authorList>
            <person name="Zhirakovskaya E."/>
        </authorList>
    </citation>
    <scope>NUCLEOTIDE SEQUENCE</scope>
</reference>
<dbReference type="EMBL" id="UOFW01000214">
    <property type="protein sequence ID" value="VAX07722.1"/>
    <property type="molecule type" value="Genomic_DNA"/>
</dbReference>
<gene>
    <name evidence="2" type="ORF">MNBD_ALPHA03-1374</name>
</gene>
<accession>A0A3B1AVE1</accession>
<evidence type="ECO:0000313" key="2">
    <source>
        <dbReference type="EMBL" id="VAX07722.1"/>
    </source>
</evidence>
<organism evidence="2">
    <name type="scientific">hydrothermal vent metagenome</name>
    <dbReference type="NCBI Taxonomy" id="652676"/>
    <lineage>
        <taxon>unclassified sequences</taxon>
        <taxon>metagenomes</taxon>
        <taxon>ecological metagenomes</taxon>
    </lineage>
</organism>
<dbReference type="GO" id="GO:0035438">
    <property type="term" value="F:cyclic-di-GMP binding"/>
    <property type="evidence" value="ECO:0007669"/>
    <property type="project" value="InterPro"/>
</dbReference>
<dbReference type="AlphaFoldDB" id="A0A3B1AVE1"/>
<evidence type="ECO:0000259" key="1">
    <source>
        <dbReference type="Pfam" id="PF07238"/>
    </source>
</evidence>
<dbReference type="Pfam" id="PF07238">
    <property type="entry name" value="PilZ"/>
    <property type="match status" value="1"/>
</dbReference>
<dbReference type="SUPFAM" id="SSF141371">
    <property type="entry name" value="PilZ domain-like"/>
    <property type="match status" value="1"/>
</dbReference>
<dbReference type="InterPro" id="IPR009875">
    <property type="entry name" value="PilZ_domain"/>
</dbReference>